<evidence type="ECO:0000256" key="8">
    <source>
        <dbReference type="ARBA" id="ARBA00022840"/>
    </source>
</evidence>
<keyword evidence="9" id="KW-0460">Magnesium</keyword>
<keyword evidence="14" id="KW-1185">Reference proteome</keyword>
<evidence type="ECO:0000259" key="12">
    <source>
        <dbReference type="Pfam" id="PF00224"/>
    </source>
</evidence>
<dbReference type="GO" id="GO:0030955">
    <property type="term" value="F:potassium ion binding"/>
    <property type="evidence" value="ECO:0007669"/>
    <property type="project" value="InterPro"/>
</dbReference>
<evidence type="ECO:0000256" key="3">
    <source>
        <dbReference type="ARBA" id="ARBA00012142"/>
    </source>
</evidence>
<keyword evidence="5" id="KW-0479">Metal-binding</keyword>
<dbReference type="AlphaFoldDB" id="A0A6I6JV65"/>
<evidence type="ECO:0000256" key="9">
    <source>
        <dbReference type="ARBA" id="ARBA00022842"/>
    </source>
</evidence>
<comment type="similarity">
    <text evidence="2">Belongs to the pyruvate kinase family.</text>
</comment>
<dbReference type="Pfam" id="PF00224">
    <property type="entry name" value="PK"/>
    <property type="match status" value="2"/>
</dbReference>
<dbReference type="GO" id="GO:0005524">
    <property type="term" value="F:ATP binding"/>
    <property type="evidence" value="ECO:0007669"/>
    <property type="project" value="UniProtKB-KW"/>
</dbReference>
<dbReference type="Gene3D" id="3.20.20.60">
    <property type="entry name" value="Phosphoenolpyruvate-binding domains"/>
    <property type="match status" value="2"/>
</dbReference>
<dbReference type="SUPFAM" id="SSF50800">
    <property type="entry name" value="PK beta-barrel domain-like"/>
    <property type="match status" value="1"/>
</dbReference>
<keyword evidence="8" id="KW-0067">ATP-binding</keyword>
<comment type="pathway">
    <text evidence="1">Carbohydrate degradation; glycolysis; pyruvate from D-glyceraldehyde 3-phosphate: step 5/5.</text>
</comment>
<keyword evidence="7" id="KW-0418">Kinase</keyword>
<keyword evidence="6" id="KW-0547">Nucleotide-binding</keyword>
<evidence type="ECO:0000256" key="11">
    <source>
        <dbReference type="ARBA" id="ARBA00023317"/>
    </source>
</evidence>
<gene>
    <name evidence="13" type="ORF">GM418_10345</name>
</gene>
<sequence>MIQTDRLLFVKGKIDLIIDKVREMEDEYRDEIQNVHPVYRKSALNLVHYLAFRSFDIDELQEHLRDLGLTSLSHIEAHVLKSLLSMSSILNQLLGQATPERRKGIISFKKSEKILARNTKLMFGYKSKRRRTRIMVTLPETAAEDGDFVSRLLKSGMNSARINCAHDNKETWGKIIQNVRTISEKQLKSCKIMMDLGGPKLRTGSIKPGPKIVHIKPEKDVSGNVINPARIWIAPPDFLLPDDISIHIPVKEEWFREIKRGDIIRLNDTRNKKVDITVGGRKGNGREGFCFTSAYVSTGTELQLFGPDKSEKAKDTVGELLPIEQYIPLKINDTLILTKNTNQGEPAQYDEKGKLIQLAHISCTLPEIFSDVRVEEPIFFDDGKIEGVIENVNRDELNIRITYAKDTGSKLKADKGINLPHSNLNVSGLTPKDKMDLEFVAQYADTVNFSFVNNENDVQELLDELESYESSIGIILKIETQKGFTNLPRILLRAMQTFPIGVMIARGDLAIETGWKNFASIQEEILRICEAAHVPDVWATQVLENLAKKGVPSRAEITDAALAQRAECVMLNKGAYIEKAVKMLDRILRRMQHFQKKKETVLPRLEDAENLHLSHAKFDI</sequence>
<dbReference type="EC" id="2.7.1.40" evidence="3"/>
<dbReference type="RefSeq" id="WP_158865768.1">
    <property type="nucleotide sequence ID" value="NZ_CP046401.1"/>
</dbReference>
<evidence type="ECO:0000313" key="14">
    <source>
        <dbReference type="Proteomes" id="UP000428260"/>
    </source>
</evidence>
<evidence type="ECO:0000256" key="4">
    <source>
        <dbReference type="ARBA" id="ARBA00022679"/>
    </source>
</evidence>
<evidence type="ECO:0000256" key="10">
    <source>
        <dbReference type="ARBA" id="ARBA00023152"/>
    </source>
</evidence>
<dbReference type="EMBL" id="CP046401">
    <property type="protein sequence ID" value="QGY44042.1"/>
    <property type="molecule type" value="Genomic_DNA"/>
</dbReference>
<evidence type="ECO:0000256" key="2">
    <source>
        <dbReference type="ARBA" id="ARBA00008663"/>
    </source>
</evidence>
<keyword evidence="11" id="KW-0670">Pyruvate</keyword>
<organism evidence="13 14">
    <name type="scientific">Maribellus comscasis</name>
    <dbReference type="NCBI Taxonomy" id="2681766"/>
    <lineage>
        <taxon>Bacteria</taxon>
        <taxon>Pseudomonadati</taxon>
        <taxon>Bacteroidota</taxon>
        <taxon>Bacteroidia</taxon>
        <taxon>Marinilabiliales</taxon>
        <taxon>Prolixibacteraceae</taxon>
        <taxon>Maribellus</taxon>
    </lineage>
</organism>
<feature type="domain" description="Pyruvate kinase barrel" evidence="12">
    <location>
        <begin position="359"/>
        <end position="572"/>
    </location>
</feature>
<dbReference type="UniPathway" id="UPA00109">
    <property type="reaction ID" value="UER00188"/>
</dbReference>
<feature type="domain" description="Pyruvate kinase barrel" evidence="12">
    <location>
        <begin position="130"/>
        <end position="221"/>
    </location>
</feature>
<dbReference type="GO" id="GO:0004743">
    <property type="term" value="F:pyruvate kinase activity"/>
    <property type="evidence" value="ECO:0007669"/>
    <property type="project" value="UniProtKB-EC"/>
</dbReference>
<keyword evidence="10" id="KW-0324">Glycolysis</keyword>
<dbReference type="InterPro" id="IPR001697">
    <property type="entry name" value="Pyr_Knase"/>
</dbReference>
<evidence type="ECO:0000313" key="13">
    <source>
        <dbReference type="EMBL" id="QGY44042.1"/>
    </source>
</evidence>
<dbReference type="GO" id="GO:0000287">
    <property type="term" value="F:magnesium ion binding"/>
    <property type="evidence" value="ECO:0007669"/>
    <property type="project" value="InterPro"/>
</dbReference>
<evidence type="ECO:0000256" key="7">
    <source>
        <dbReference type="ARBA" id="ARBA00022777"/>
    </source>
</evidence>
<proteinExistence type="inferred from homology"/>
<dbReference type="KEGG" id="mcos:GM418_10345"/>
<dbReference type="Proteomes" id="UP000428260">
    <property type="component" value="Chromosome"/>
</dbReference>
<dbReference type="NCBIfam" id="NF011314">
    <property type="entry name" value="PRK14725.1"/>
    <property type="match status" value="1"/>
</dbReference>
<evidence type="ECO:0000256" key="5">
    <source>
        <dbReference type="ARBA" id="ARBA00022723"/>
    </source>
</evidence>
<dbReference type="InterPro" id="IPR015813">
    <property type="entry name" value="Pyrv/PenolPyrv_kinase-like_dom"/>
</dbReference>
<protein>
    <recommendedName>
        <fullName evidence="3">pyruvate kinase</fullName>
        <ecNumber evidence="3">2.7.1.40</ecNumber>
    </recommendedName>
</protein>
<dbReference type="InterPro" id="IPR015793">
    <property type="entry name" value="Pyrv_Knase_brl"/>
</dbReference>
<reference evidence="13 14" key="1">
    <citation type="submission" date="2019-11" db="EMBL/GenBank/DDBJ databases">
        <authorList>
            <person name="Zheng R.K."/>
            <person name="Sun C.M."/>
        </authorList>
    </citation>
    <scope>NUCLEOTIDE SEQUENCE [LARGE SCALE GENOMIC DNA]</scope>
    <source>
        <strain evidence="13 14">WC007</strain>
    </source>
</reference>
<evidence type="ECO:0000256" key="1">
    <source>
        <dbReference type="ARBA" id="ARBA00004997"/>
    </source>
</evidence>
<dbReference type="SUPFAM" id="SSF51621">
    <property type="entry name" value="Phosphoenolpyruvate/pyruvate domain"/>
    <property type="match status" value="1"/>
</dbReference>
<dbReference type="InterPro" id="IPR040442">
    <property type="entry name" value="Pyrv_kinase-like_dom_sf"/>
</dbReference>
<name>A0A6I6JV65_9BACT</name>
<dbReference type="PANTHER" id="PTHR11817">
    <property type="entry name" value="PYRUVATE KINASE"/>
    <property type="match status" value="1"/>
</dbReference>
<evidence type="ECO:0000256" key="6">
    <source>
        <dbReference type="ARBA" id="ARBA00022741"/>
    </source>
</evidence>
<keyword evidence="4" id="KW-0808">Transferase</keyword>
<accession>A0A6I6JV65</accession>
<dbReference type="GO" id="GO:0016301">
    <property type="term" value="F:kinase activity"/>
    <property type="evidence" value="ECO:0007669"/>
    <property type="project" value="UniProtKB-KW"/>
</dbReference>
<dbReference type="InterPro" id="IPR011037">
    <property type="entry name" value="Pyrv_Knase-like_insert_dom_sf"/>
</dbReference>